<gene>
    <name evidence="2" type="ORF">KME15_20110</name>
</gene>
<dbReference type="InterPro" id="IPR013321">
    <property type="entry name" value="Arc_rbn_hlx_hlx"/>
</dbReference>
<sequence length="94" mass="10850">MNPKQDPVTMPPKDDNMEQISLRLPKPALRRLEEIAERRNVDRATMIRMAVERGLPGLLQEESVEVEYENKQLVNEKLKLSISRLKQGKAPDDI</sequence>
<dbReference type="CDD" id="cd21631">
    <property type="entry name" value="RHH_CopG_NikR-like"/>
    <property type="match status" value="1"/>
</dbReference>
<dbReference type="GO" id="GO:0006355">
    <property type="term" value="P:regulation of DNA-templated transcription"/>
    <property type="evidence" value="ECO:0007669"/>
    <property type="project" value="InterPro"/>
</dbReference>
<dbReference type="AlphaFoldDB" id="A0A951QD04"/>
<reference evidence="2" key="2">
    <citation type="journal article" date="2022" name="Microbiol. Resour. Announc.">
        <title>Metagenome Sequencing to Explore Phylogenomics of Terrestrial Cyanobacteria.</title>
        <authorList>
            <person name="Ward R.D."/>
            <person name="Stajich J.E."/>
            <person name="Johansen J.R."/>
            <person name="Huntemann M."/>
            <person name="Clum A."/>
            <person name="Foster B."/>
            <person name="Foster B."/>
            <person name="Roux S."/>
            <person name="Palaniappan K."/>
            <person name="Varghese N."/>
            <person name="Mukherjee S."/>
            <person name="Reddy T.B.K."/>
            <person name="Daum C."/>
            <person name="Copeland A."/>
            <person name="Chen I.A."/>
            <person name="Ivanova N.N."/>
            <person name="Kyrpides N.C."/>
            <person name="Shapiro N."/>
            <person name="Eloe-Fadrosh E.A."/>
            <person name="Pietrasiak N."/>
        </authorList>
    </citation>
    <scope>NUCLEOTIDE SEQUENCE</scope>
    <source>
        <strain evidence="2">UHER 2000/2452</strain>
    </source>
</reference>
<dbReference type="EMBL" id="JAHHHD010000028">
    <property type="protein sequence ID" value="MBW4660987.1"/>
    <property type="molecule type" value="Genomic_DNA"/>
</dbReference>
<feature type="domain" description="Ribbon-helix-helix protein CopG" evidence="1">
    <location>
        <begin position="19"/>
        <end position="53"/>
    </location>
</feature>
<protein>
    <submittedName>
        <fullName evidence="2">Ribbon-helix-helix domain-containing protein</fullName>
    </submittedName>
</protein>
<dbReference type="InterPro" id="IPR010985">
    <property type="entry name" value="Ribbon_hlx_hlx"/>
</dbReference>
<dbReference type="Gene3D" id="1.10.1220.10">
    <property type="entry name" value="Met repressor-like"/>
    <property type="match status" value="1"/>
</dbReference>
<reference evidence="2" key="1">
    <citation type="submission" date="2021-05" db="EMBL/GenBank/DDBJ databases">
        <authorList>
            <person name="Pietrasiak N."/>
            <person name="Ward R."/>
            <person name="Stajich J.E."/>
            <person name="Kurbessoian T."/>
        </authorList>
    </citation>
    <scope>NUCLEOTIDE SEQUENCE</scope>
    <source>
        <strain evidence="2">UHER 2000/2452</strain>
    </source>
</reference>
<dbReference type="InterPro" id="IPR002145">
    <property type="entry name" value="CopG"/>
</dbReference>
<evidence type="ECO:0000259" key="1">
    <source>
        <dbReference type="Pfam" id="PF01402"/>
    </source>
</evidence>
<organism evidence="2 3">
    <name type="scientific">Drouetiella hepatica Uher 2000/2452</name>
    <dbReference type="NCBI Taxonomy" id="904376"/>
    <lineage>
        <taxon>Bacteria</taxon>
        <taxon>Bacillati</taxon>
        <taxon>Cyanobacteriota</taxon>
        <taxon>Cyanophyceae</taxon>
        <taxon>Oculatellales</taxon>
        <taxon>Oculatellaceae</taxon>
        <taxon>Drouetiella</taxon>
    </lineage>
</organism>
<dbReference type="SUPFAM" id="SSF47598">
    <property type="entry name" value="Ribbon-helix-helix"/>
    <property type="match status" value="1"/>
</dbReference>
<comment type="caution">
    <text evidence="2">The sequence shown here is derived from an EMBL/GenBank/DDBJ whole genome shotgun (WGS) entry which is preliminary data.</text>
</comment>
<evidence type="ECO:0000313" key="3">
    <source>
        <dbReference type="Proteomes" id="UP000757435"/>
    </source>
</evidence>
<proteinExistence type="predicted"/>
<dbReference type="Proteomes" id="UP000757435">
    <property type="component" value="Unassembled WGS sequence"/>
</dbReference>
<accession>A0A951QD04</accession>
<name>A0A951QD04_9CYAN</name>
<dbReference type="Pfam" id="PF01402">
    <property type="entry name" value="RHH_1"/>
    <property type="match status" value="1"/>
</dbReference>
<evidence type="ECO:0000313" key="2">
    <source>
        <dbReference type="EMBL" id="MBW4660987.1"/>
    </source>
</evidence>